<dbReference type="SUPFAM" id="SSF53822">
    <property type="entry name" value="Periplasmic binding protein-like I"/>
    <property type="match status" value="1"/>
</dbReference>
<dbReference type="Pfam" id="PF00356">
    <property type="entry name" value="LacI"/>
    <property type="match status" value="1"/>
</dbReference>
<proteinExistence type="predicted"/>
<comment type="caution">
    <text evidence="6">The sequence shown here is derived from an EMBL/GenBank/DDBJ whole genome shotgun (WGS) entry which is preliminary data.</text>
</comment>
<dbReference type="SMART" id="SM00354">
    <property type="entry name" value="HTH_LACI"/>
    <property type="match status" value="1"/>
</dbReference>
<dbReference type="PANTHER" id="PTHR30146">
    <property type="entry name" value="LACI-RELATED TRANSCRIPTIONAL REPRESSOR"/>
    <property type="match status" value="1"/>
</dbReference>
<evidence type="ECO:0000256" key="1">
    <source>
        <dbReference type="ARBA" id="ARBA00023015"/>
    </source>
</evidence>
<dbReference type="GO" id="GO:0003700">
    <property type="term" value="F:DNA-binding transcription factor activity"/>
    <property type="evidence" value="ECO:0007669"/>
    <property type="project" value="TreeGrafter"/>
</dbReference>
<evidence type="ECO:0000256" key="3">
    <source>
        <dbReference type="ARBA" id="ARBA00023163"/>
    </source>
</evidence>
<reference evidence="6 7" key="1">
    <citation type="submission" date="2019-12" db="EMBL/GenBank/DDBJ databases">
        <authorList>
            <person name="Lee S.D."/>
        </authorList>
    </citation>
    <scope>NUCLEOTIDE SEQUENCE [LARGE SCALE GENOMIC DNA]</scope>
    <source>
        <strain evidence="6 7">GH1-50</strain>
    </source>
</reference>
<dbReference type="Proteomes" id="UP000480350">
    <property type="component" value="Unassembled WGS sequence"/>
</dbReference>
<keyword evidence="7" id="KW-1185">Reference proteome</keyword>
<feature type="compositionally biased region" description="Polar residues" evidence="4">
    <location>
        <begin position="29"/>
        <end position="47"/>
    </location>
</feature>
<feature type="domain" description="HTH lacI-type" evidence="5">
    <location>
        <begin position="47"/>
        <end position="101"/>
    </location>
</feature>
<dbReference type="InterPro" id="IPR010982">
    <property type="entry name" value="Lambda_DNA-bd_dom_sf"/>
</dbReference>
<sequence>MPPARSAECPSRRVAPLRSRLAFYWRTSKTLPKQTTSQRPKSSSGSPTLEDVARLAGVSTATVSRCLNSPDRVVERTRNRVLQVVHDIGYAPNFGARALAARRTNTVGVVIPTMENAIFARGLQAFQEELGRHGFTLLVASSSYQPELEMLQVRTLLARGADALMLIGFERQQEVYDILDRRGVPYVISWAYHEGQEAPAIGFDNRLAMAELARHVTGLGHRRLAVISAPQAENDRARDRVLGVMDACREAGINTDGVTVIETPYAIENGAAAMERLMSGASRPTAVLCGNDVLAVGAVRAATRLGLRVPGDVSITGFDDIEIAQIIEPPLTTIHVPHRQMGRQAAQMIVSLLHGTPVGPLRPLDTHIVHRTSLGPPHT</sequence>
<evidence type="ECO:0000256" key="2">
    <source>
        <dbReference type="ARBA" id="ARBA00023125"/>
    </source>
</evidence>
<dbReference type="GO" id="GO:0000976">
    <property type="term" value="F:transcription cis-regulatory region binding"/>
    <property type="evidence" value="ECO:0007669"/>
    <property type="project" value="TreeGrafter"/>
</dbReference>
<keyword evidence="3" id="KW-0804">Transcription</keyword>
<evidence type="ECO:0000259" key="5">
    <source>
        <dbReference type="PROSITE" id="PS50932"/>
    </source>
</evidence>
<keyword evidence="2" id="KW-0238">DNA-binding</keyword>
<keyword evidence="1" id="KW-0805">Transcription regulation</keyword>
<dbReference type="InterPro" id="IPR028082">
    <property type="entry name" value="Peripla_BP_I"/>
</dbReference>
<dbReference type="EMBL" id="WUPT01000004">
    <property type="protein sequence ID" value="MXQ09703.1"/>
    <property type="molecule type" value="Genomic_DNA"/>
</dbReference>
<accession>A0A7C9ISE7</accession>
<dbReference type="AlphaFoldDB" id="A0A7C9ISE7"/>
<dbReference type="SUPFAM" id="SSF47413">
    <property type="entry name" value="lambda repressor-like DNA-binding domains"/>
    <property type="match status" value="1"/>
</dbReference>
<dbReference type="CDD" id="cd01392">
    <property type="entry name" value="HTH_LacI"/>
    <property type="match status" value="1"/>
</dbReference>
<dbReference type="Gene3D" id="1.10.260.40">
    <property type="entry name" value="lambda repressor-like DNA-binding domains"/>
    <property type="match status" value="1"/>
</dbReference>
<dbReference type="Gene3D" id="3.40.50.2300">
    <property type="match status" value="2"/>
</dbReference>
<dbReference type="InterPro" id="IPR000843">
    <property type="entry name" value="HTH_LacI"/>
</dbReference>
<dbReference type="PROSITE" id="PS50932">
    <property type="entry name" value="HTH_LACI_2"/>
    <property type="match status" value="1"/>
</dbReference>
<dbReference type="InterPro" id="IPR046335">
    <property type="entry name" value="LacI/GalR-like_sensor"/>
</dbReference>
<dbReference type="PANTHER" id="PTHR30146:SF109">
    <property type="entry name" value="HTH-TYPE TRANSCRIPTIONAL REGULATOR GALS"/>
    <property type="match status" value="1"/>
</dbReference>
<gene>
    <name evidence="6" type="ORF">GQ651_17800</name>
</gene>
<dbReference type="PRINTS" id="PR00036">
    <property type="entry name" value="HTHLACI"/>
</dbReference>
<dbReference type="Pfam" id="PF13377">
    <property type="entry name" value="Peripla_BP_3"/>
    <property type="match status" value="1"/>
</dbReference>
<evidence type="ECO:0000313" key="6">
    <source>
        <dbReference type="EMBL" id="MXQ09703.1"/>
    </source>
</evidence>
<reference evidence="6 7" key="2">
    <citation type="submission" date="2020-03" db="EMBL/GenBank/DDBJ databases">
        <title>Kangsaoukella pontilimi gen. nov., sp. nov., a new member of the family Rhodobacteraceae isolated from a tidal mudflat.</title>
        <authorList>
            <person name="Kim I.S."/>
        </authorList>
    </citation>
    <scope>NUCLEOTIDE SEQUENCE [LARGE SCALE GENOMIC DNA]</scope>
    <source>
        <strain evidence="6 7">GH1-50</strain>
    </source>
</reference>
<name>A0A7C9ISE7_9RHOB</name>
<dbReference type="CDD" id="cd06273">
    <property type="entry name" value="PBP1_LacI-like"/>
    <property type="match status" value="1"/>
</dbReference>
<feature type="region of interest" description="Disordered" evidence="4">
    <location>
        <begin position="29"/>
        <end position="50"/>
    </location>
</feature>
<evidence type="ECO:0000256" key="4">
    <source>
        <dbReference type="SAM" id="MobiDB-lite"/>
    </source>
</evidence>
<organism evidence="6 7">
    <name type="scientific">Kangsaoukella pontilimi</name>
    <dbReference type="NCBI Taxonomy" id="2691042"/>
    <lineage>
        <taxon>Bacteria</taxon>
        <taxon>Pseudomonadati</taxon>
        <taxon>Pseudomonadota</taxon>
        <taxon>Alphaproteobacteria</taxon>
        <taxon>Rhodobacterales</taxon>
        <taxon>Paracoccaceae</taxon>
        <taxon>Kangsaoukella</taxon>
    </lineage>
</organism>
<evidence type="ECO:0000313" key="7">
    <source>
        <dbReference type="Proteomes" id="UP000480350"/>
    </source>
</evidence>
<protein>
    <submittedName>
        <fullName evidence="6">Substrate-binding domain-containing protein</fullName>
    </submittedName>
</protein>